<reference evidence="2" key="1">
    <citation type="submission" date="2019-06" db="EMBL/GenBank/DDBJ databases">
        <authorList>
            <person name="Gan P."/>
            <person name="Shirasu K."/>
        </authorList>
    </citation>
    <scope>NUCLEOTIDE SEQUENCE [LARGE SCALE GENOMIC DNA]</scope>
    <source>
        <strain evidence="2">CAD2</strain>
    </source>
</reference>
<feature type="compositionally biased region" description="Basic and acidic residues" evidence="1">
    <location>
        <begin position="181"/>
        <end position="193"/>
    </location>
</feature>
<keyword evidence="3" id="KW-1185">Reference proteome</keyword>
<comment type="caution">
    <text evidence="2">The sequence shown here is derived from an EMBL/GenBank/DDBJ whole genome shotgun (WGS) entry which is preliminary data.</text>
</comment>
<dbReference type="AlphaFoldDB" id="A0A9P5EUT6"/>
<dbReference type="Proteomes" id="UP000711996">
    <property type="component" value="Unassembled WGS sequence"/>
</dbReference>
<evidence type="ECO:0000313" key="2">
    <source>
        <dbReference type="EMBL" id="KAF4859913.1"/>
    </source>
</evidence>
<evidence type="ECO:0000256" key="1">
    <source>
        <dbReference type="SAM" id="MobiDB-lite"/>
    </source>
</evidence>
<name>A0A9P5EUT6_COLSI</name>
<dbReference type="OrthoDB" id="4851849at2759"/>
<protein>
    <submittedName>
        <fullName evidence="2">Uncharacterized protein</fullName>
    </submittedName>
</protein>
<dbReference type="EMBL" id="QPMT01000015">
    <property type="protein sequence ID" value="KAF4859913.1"/>
    <property type="molecule type" value="Genomic_DNA"/>
</dbReference>
<gene>
    <name evidence="2" type="ORF">CGCSCA2_v006035</name>
</gene>
<feature type="region of interest" description="Disordered" evidence="1">
    <location>
        <begin position="147"/>
        <end position="256"/>
    </location>
</feature>
<proteinExistence type="predicted"/>
<sequence length="256" mass="28976">MATYNNASRFASCKTTGEILHKAVCIDEMITDEQTLKDFGFENCILPSDQFTLLGVYRSLIVSLAVSSKKLDEWKEQGLPFVGENLLSRFKRRRGTIPGEFYEWAFSNQYIWGLKSMLDEWVEKSNRYAMWYNGEISDEEFEEEARVKKSTASKDKNQKKQTATLTKDDGAPEDNGQDAETGAKKNAPSDKKTGKGVAKKKKKKSIPFDKWKYETVNLPSQSKKREREESPGGNVPEASSKKAKLTGEPSQEAQKD</sequence>
<feature type="compositionally biased region" description="Basic and acidic residues" evidence="1">
    <location>
        <begin position="147"/>
        <end position="158"/>
    </location>
</feature>
<evidence type="ECO:0000313" key="3">
    <source>
        <dbReference type="Proteomes" id="UP000711996"/>
    </source>
</evidence>
<organism evidence="2 3">
    <name type="scientific">Colletotrichum siamense</name>
    <name type="common">Anthracnose fungus</name>
    <dbReference type="NCBI Taxonomy" id="690259"/>
    <lineage>
        <taxon>Eukaryota</taxon>
        <taxon>Fungi</taxon>
        <taxon>Dikarya</taxon>
        <taxon>Ascomycota</taxon>
        <taxon>Pezizomycotina</taxon>
        <taxon>Sordariomycetes</taxon>
        <taxon>Hypocreomycetidae</taxon>
        <taxon>Glomerellales</taxon>
        <taxon>Glomerellaceae</taxon>
        <taxon>Colletotrichum</taxon>
        <taxon>Colletotrichum gloeosporioides species complex</taxon>
    </lineage>
</organism>
<accession>A0A9P5EUT6</accession>